<dbReference type="PANTHER" id="PTHR13265:SF1">
    <property type="entry name" value="CASPASE RECRUITMENT DOMAIN-CONTAINING PROTEIN 8"/>
    <property type="match status" value="1"/>
</dbReference>
<evidence type="ECO:0000256" key="1">
    <source>
        <dbReference type="ARBA" id="ARBA00004514"/>
    </source>
</evidence>
<dbReference type="SUPFAM" id="SSF47986">
    <property type="entry name" value="DEATH domain"/>
    <property type="match status" value="1"/>
</dbReference>
<evidence type="ECO:0000256" key="3">
    <source>
        <dbReference type="SAM" id="MobiDB-lite"/>
    </source>
</evidence>
<comment type="subcellular location">
    <subcellularLocation>
        <location evidence="1">Cytoplasm</location>
        <location evidence="1">Cytosol</location>
    </subcellularLocation>
</comment>
<feature type="domain" description="Death" evidence="4">
    <location>
        <begin position="624"/>
        <end position="708"/>
    </location>
</feature>
<dbReference type="SMART" id="SM00005">
    <property type="entry name" value="DEATH"/>
    <property type="match status" value="1"/>
</dbReference>
<dbReference type="PROSITE" id="PS51830">
    <property type="entry name" value="FIIND"/>
    <property type="match status" value="1"/>
</dbReference>
<keyword evidence="7" id="KW-1185">Reference proteome</keyword>
<dbReference type="PANTHER" id="PTHR13265">
    <property type="entry name" value="THO COMPLEX SUBUNIT 1"/>
    <property type="match status" value="1"/>
</dbReference>
<reference evidence="6" key="1">
    <citation type="submission" date="2025-08" db="UniProtKB">
        <authorList>
            <consortium name="Ensembl"/>
        </authorList>
    </citation>
    <scope>IDENTIFICATION</scope>
</reference>
<evidence type="ECO:0000259" key="4">
    <source>
        <dbReference type="PROSITE" id="PS50017"/>
    </source>
</evidence>
<dbReference type="Pfam" id="PF23679">
    <property type="entry name" value="UPA-FIIND"/>
    <property type="match status" value="1"/>
</dbReference>
<feature type="region of interest" description="Disordered" evidence="3">
    <location>
        <begin position="596"/>
        <end position="617"/>
    </location>
</feature>
<dbReference type="FunFam" id="1.10.533.10:FF:000088">
    <property type="entry name" value="P53-induced death domain protein 1"/>
    <property type="match status" value="1"/>
</dbReference>
<dbReference type="GO" id="GO:0006406">
    <property type="term" value="P:mRNA export from nucleus"/>
    <property type="evidence" value="ECO:0007669"/>
    <property type="project" value="TreeGrafter"/>
</dbReference>
<reference evidence="6" key="2">
    <citation type="submission" date="2025-09" db="UniProtKB">
        <authorList>
            <consortium name="Ensembl"/>
        </authorList>
    </citation>
    <scope>IDENTIFICATION</scope>
</reference>
<dbReference type="GO" id="GO:0005829">
    <property type="term" value="C:cytosol"/>
    <property type="evidence" value="ECO:0007669"/>
    <property type="project" value="UniProtKB-SubCell"/>
</dbReference>
<feature type="compositionally biased region" description="Basic and acidic residues" evidence="3">
    <location>
        <begin position="266"/>
        <end position="286"/>
    </location>
</feature>
<accession>A0A8B9BFZ2</accession>
<dbReference type="GO" id="GO:0007165">
    <property type="term" value="P:signal transduction"/>
    <property type="evidence" value="ECO:0007669"/>
    <property type="project" value="InterPro"/>
</dbReference>
<feature type="region of interest" description="Disordered" evidence="3">
    <location>
        <begin position="1"/>
        <end position="22"/>
    </location>
</feature>
<evidence type="ECO:0008006" key="8">
    <source>
        <dbReference type="Google" id="ProtNLM"/>
    </source>
</evidence>
<dbReference type="Pfam" id="PF13553">
    <property type="entry name" value="FIIND"/>
    <property type="match status" value="1"/>
</dbReference>
<protein>
    <recommendedName>
        <fullName evidence="8">Caspase recruitment domain family member 8</fullName>
    </recommendedName>
</protein>
<dbReference type="PROSITE" id="PS50017">
    <property type="entry name" value="DEATH_DOMAIN"/>
    <property type="match status" value="1"/>
</dbReference>
<organism evidence="6 7">
    <name type="scientific">Anser brachyrhynchus</name>
    <name type="common">Pink-footed goose</name>
    <dbReference type="NCBI Taxonomy" id="132585"/>
    <lineage>
        <taxon>Eukaryota</taxon>
        <taxon>Metazoa</taxon>
        <taxon>Chordata</taxon>
        <taxon>Craniata</taxon>
        <taxon>Vertebrata</taxon>
        <taxon>Euteleostomi</taxon>
        <taxon>Archelosauria</taxon>
        <taxon>Archosauria</taxon>
        <taxon>Dinosauria</taxon>
        <taxon>Saurischia</taxon>
        <taxon>Theropoda</taxon>
        <taxon>Coelurosauria</taxon>
        <taxon>Aves</taxon>
        <taxon>Neognathae</taxon>
        <taxon>Galloanserae</taxon>
        <taxon>Anseriformes</taxon>
        <taxon>Anatidae</taxon>
        <taxon>Anserinae</taxon>
        <taxon>Anser</taxon>
    </lineage>
</organism>
<sequence length="710" mass="79709">MGRAGPARDLVPKKNKNKKSVHDHAERAFILLNGSVKSLNTPARSTEACVSRRSGWDIWCGVEDVGHRSSPHLCGSSWLTMAVWCWAHFFVSVGSRQPWAGSLLCLLRWVRGRGGVRGRPCSPSALQRTVCRSLLAFAPSVQSPAHRCRRRFNSKRENLLGFYQHRKRWPRHFPGLRMCEACDADSPRDFDYRCSEVPFSHAKHARKTHRFPLPDLEASCEEGAGCPEGCAEGCAEGCTEELPAGENGSESSSSSSSEDDSDTEESDTRRSDEEQEKKDSQPDRNESGGVNCLPHCEHCRNENAQREQVTPRRLAGGQYLLKLDADGTYQCSVTGLIFEVTEAVTISYSLLSWSKYAGLVKPPWVVGGPLFDVHCKAASALTSIAFPHSLCLGDGDSHPAFKVLHIKGAGAAIEPSMDYSASHVRWLVSSLSPVGPLIRSEEPLLYHGAVVLYKAVDSDPSLLFRVYVATNNESFIKDIAKAVKHSKKKFIKIDKPPVCQKLLQKGKRYRLLCEPEAEVTPEEIEFVDGSLLKLKSYIEVYLEKHEDFTLSLIELESEAVVWKAKLRESDWIHYDQNKNELKRNAVSIKRRKSTNSFSEEETHCGKKQRSNSTTDGIKTTNLLTDQQLMAIAKLFGAEWKEVAIECLQMEMKDIQQIQAKEQEVNMQKFLLLSKWREREQSNGTAQNLYNRLGEKVSYDIVQLLEGFMAQ</sequence>
<dbReference type="Pfam" id="PF00531">
    <property type="entry name" value="Death"/>
    <property type="match status" value="1"/>
</dbReference>
<evidence type="ECO:0000256" key="2">
    <source>
        <dbReference type="ARBA" id="ARBA00022490"/>
    </source>
</evidence>
<dbReference type="GO" id="GO:0000445">
    <property type="term" value="C:THO complex part of transcription export complex"/>
    <property type="evidence" value="ECO:0007669"/>
    <property type="project" value="TreeGrafter"/>
</dbReference>
<proteinExistence type="predicted"/>
<evidence type="ECO:0000259" key="5">
    <source>
        <dbReference type="PROSITE" id="PS51830"/>
    </source>
</evidence>
<evidence type="ECO:0000313" key="6">
    <source>
        <dbReference type="Ensembl" id="ENSABRP00000003449.1"/>
    </source>
</evidence>
<evidence type="ECO:0000313" key="7">
    <source>
        <dbReference type="Proteomes" id="UP000694426"/>
    </source>
</evidence>
<dbReference type="Proteomes" id="UP000694426">
    <property type="component" value="Unplaced"/>
</dbReference>
<feature type="domain" description="FIIND" evidence="5">
    <location>
        <begin position="300"/>
        <end position="580"/>
    </location>
</feature>
<dbReference type="Ensembl" id="ENSABRT00000004983.1">
    <property type="protein sequence ID" value="ENSABRP00000003449.1"/>
    <property type="gene ID" value="ENSABRG00000003240.1"/>
</dbReference>
<name>A0A8B9BFZ2_9AVES</name>
<dbReference type="InterPro" id="IPR000488">
    <property type="entry name" value="Death_dom"/>
</dbReference>
<dbReference type="GeneTree" id="ENSGT00650000094113"/>
<dbReference type="AlphaFoldDB" id="A0A8B9BFZ2"/>
<feature type="region of interest" description="Disordered" evidence="3">
    <location>
        <begin position="241"/>
        <end position="289"/>
    </location>
</feature>
<dbReference type="Gene3D" id="1.10.533.10">
    <property type="entry name" value="Death Domain, Fas"/>
    <property type="match status" value="1"/>
</dbReference>
<keyword evidence="2" id="KW-0963">Cytoplasm</keyword>
<dbReference type="InterPro" id="IPR011029">
    <property type="entry name" value="DEATH-like_dom_sf"/>
</dbReference>
<dbReference type="InterPro" id="IPR025307">
    <property type="entry name" value="FIIND_dom"/>
</dbReference>
<dbReference type="InterPro" id="IPR021861">
    <property type="entry name" value="THO_THOC1"/>
</dbReference>